<gene>
    <name evidence="2" type="ORF">SAMN04488070_0414</name>
</gene>
<dbReference type="GO" id="GO:0016301">
    <property type="term" value="F:kinase activity"/>
    <property type="evidence" value="ECO:0007669"/>
    <property type="project" value="UniProtKB-KW"/>
</dbReference>
<organism evidence="2 3">
    <name type="scientific">Pseudidiomarina maritima</name>
    <dbReference type="NCBI Taxonomy" id="519453"/>
    <lineage>
        <taxon>Bacteria</taxon>
        <taxon>Pseudomonadati</taxon>
        <taxon>Pseudomonadota</taxon>
        <taxon>Gammaproteobacteria</taxon>
        <taxon>Alteromonadales</taxon>
        <taxon>Idiomarinaceae</taxon>
        <taxon>Pseudidiomarina</taxon>
    </lineage>
</organism>
<dbReference type="EMBL" id="FOYU01000001">
    <property type="protein sequence ID" value="SFR39403.1"/>
    <property type="molecule type" value="Genomic_DNA"/>
</dbReference>
<dbReference type="InterPro" id="IPR017438">
    <property type="entry name" value="ATP-NAD_kinase_N"/>
</dbReference>
<dbReference type="InterPro" id="IPR001206">
    <property type="entry name" value="Diacylglycerol_kinase_cat_dom"/>
</dbReference>
<reference evidence="3" key="1">
    <citation type="submission" date="2016-10" db="EMBL/GenBank/DDBJ databases">
        <authorList>
            <person name="Varghese N."/>
            <person name="Submissions S."/>
        </authorList>
    </citation>
    <scope>NUCLEOTIDE SEQUENCE [LARGE SCALE GENOMIC DNA]</scope>
    <source>
        <strain evidence="3">CGMCC 1.7285</strain>
    </source>
</reference>
<dbReference type="InterPro" id="IPR045540">
    <property type="entry name" value="YegS/DAGK_C"/>
</dbReference>
<evidence type="ECO:0000313" key="3">
    <source>
        <dbReference type="Proteomes" id="UP000199424"/>
    </source>
</evidence>
<keyword evidence="2" id="KW-0418">Kinase</keyword>
<keyword evidence="2" id="KW-0808">Transferase</keyword>
<dbReference type="PROSITE" id="PS50146">
    <property type="entry name" value="DAGK"/>
    <property type="match status" value="1"/>
</dbReference>
<evidence type="ECO:0000259" key="1">
    <source>
        <dbReference type="PROSITE" id="PS50146"/>
    </source>
</evidence>
<dbReference type="Gene3D" id="2.60.200.40">
    <property type="match status" value="1"/>
</dbReference>
<dbReference type="Proteomes" id="UP000199424">
    <property type="component" value="Unassembled WGS sequence"/>
</dbReference>
<name>A0A1I6GB24_9GAMM</name>
<dbReference type="InterPro" id="IPR016064">
    <property type="entry name" value="NAD/diacylglycerol_kinase_sf"/>
</dbReference>
<evidence type="ECO:0000313" key="2">
    <source>
        <dbReference type="EMBL" id="SFR39403.1"/>
    </source>
</evidence>
<dbReference type="SUPFAM" id="SSF111331">
    <property type="entry name" value="NAD kinase/diacylglycerol kinase-like"/>
    <property type="match status" value="1"/>
</dbReference>
<dbReference type="AlphaFoldDB" id="A0A1I6GB24"/>
<accession>A0A1I6GB24</accession>
<proteinExistence type="predicted"/>
<protein>
    <submittedName>
        <fullName evidence="2">Diacylglycerol kinase family enzyme</fullName>
    </submittedName>
</protein>
<dbReference type="Gene3D" id="3.40.50.10330">
    <property type="entry name" value="Probable inorganic polyphosphate/atp-NAD kinase, domain 1"/>
    <property type="match status" value="1"/>
</dbReference>
<dbReference type="Pfam" id="PF00781">
    <property type="entry name" value="DAGK_cat"/>
    <property type="match status" value="1"/>
</dbReference>
<keyword evidence="3" id="KW-1185">Reference proteome</keyword>
<feature type="domain" description="DAGKc" evidence="1">
    <location>
        <begin position="67"/>
        <end position="158"/>
    </location>
</feature>
<dbReference type="Pfam" id="PF19279">
    <property type="entry name" value="YegS_C"/>
    <property type="match status" value="1"/>
</dbReference>
<sequence>MPEPTMNDQPIVIYYNQLSRRARRLAQRYETFFTRHLQVVTLVPSTASAVHDTQQLTQVCSTAHECVVIGGDGSINIVVNALIQASLQHQVLLTVIPVGTGNDFARDHGLHRWNWRMTNNSVTQAEAVGVAQGATQSRYFVNHVGTGLSVDLMRLQPQWLKQSAGHLSYLIALARYVLGSLSRRSRIRRDKSWDDGQFVALGRYIGGGFLVHPKADRTTAILARIRIPAMPRIRQIKALLNVLKGRIEATAAIEFERGRQFSLGDTEHVLELDGDIYFQGPATVTIAATTILVLVPHYD</sequence>